<keyword evidence="3" id="KW-0548">Nucleotidyltransferase</keyword>
<organism evidence="5 6">
    <name type="scientific">Candidatus Manganitrophus noduliformans</name>
    <dbReference type="NCBI Taxonomy" id="2606439"/>
    <lineage>
        <taxon>Bacteria</taxon>
        <taxon>Pseudomonadati</taxon>
        <taxon>Nitrospirota</taxon>
        <taxon>Nitrospiria</taxon>
        <taxon>Candidatus Troglogloeales</taxon>
        <taxon>Candidatus Manganitrophaceae</taxon>
        <taxon>Candidatus Manganitrophus</taxon>
    </lineage>
</organism>
<keyword evidence="2" id="KW-0808">Transferase</keyword>
<accession>A0A7X6IA54</accession>
<evidence type="ECO:0000256" key="4">
    <source>
        <dbReference type="ARBA" id="ARBA00022932"/>
    </source>
</evidence>
<dbReference type="InterPro" id="IPR042087">
    <property type="entry name" value="DNA_pol_B_thumb"/>
</dbReference>
<evidence type="ECO:0000256" key="2">
    <source>
        <dbReference type="ARBA" id="ARBA00022679"/>
    </source>
</evidence>
<proteinExistence type="predicted"/>
<name>A0A7X6IA54_9BACT</name>
<dbReference type="Gene3D" id="1.10.132.60">
    <property type="entry name" value="DNA polymerase family B, C-terminal domain"/>
    <property type="match status" value="1"/>
</dbReference>
<dbReference type="EC" id="2.7.7.7" evidence="1"/>
<dbReference type="Proteomes" id="UP000534783">
    <property type="component" value="Unassembled WGS sequence"/>
</dbReference>
<reference evidence="5 6" key="1">
    <citation type="journal article" date="2020" name="Nature">
        <title>Bacterial chemolithoautotrophy via manganese oxidation.</title>
        <authorList>
            <person name="Yu H."/>
            <person name="Leadbetter J.R."/>
        </authorList>
    </citation>
    <scope>NUCLEOTIDE SEQUENCE [LARGE SCALE GENOMIC DNA]</scope>
    <source>
        <strain evidence="5 6">Mn-1</strain>
    </source>
</reference>
<keyword evidence="4" id="KW-0239">DNA-directed DNA polymerase</keyword>
<sequence>MIGSDRGRSPSGDLAVLRTLSLALEEYQKESLTAIVAKELARRGVRLRPGQKISYFNLHFFAGGGASGTHSAAGKMQSGWSARAEFKLII</sequence>
<dbReference type="GO" id="GO:0003887">
    <property type="term" value="F:DNA-directed DNA polymerase activity"/>
    <property type="evidence" value="ECO:0007669"/>
    <property type="project" value="UniProtKB-KW"/>
</dbReference>
<dbReference type="EMBL" id="VTOW01000001">
    <property type="protein sequence ID" value="NKE70131.1"/>
    <property type="molecule type" value="Genomic_DNA"/>
</dbReference>
<evidence type="ECO:0000313" key="5">
    <source>
        <dbReference type="EMBL" id="NKE70131.1"/>
    </source>
</evidence>
<evidence type="ECO:0000313" key="6">
    <source>
        <dbReference type="Proteomes" id="UP000534783"/>
    </source>
</evidence>
<dbReference type="AlphaFoldDB" id="A0A7X6IA54"/>
<dbReference type="RefSeq" id="WP_168058394.1">
    <property type="nucleotide sequence ID" value="NZ_VTOW01000001.1"/>
</dbReference>
<protein>
    <recommendedName>
        <fullName evidence="1">DNA-directed DNA polymerase</fullName>
        <ecNumber evidence="1">2.7.7.7</ecNumber>
    </recommendedName>
</protein>
<gene>
    <name evidence="5" type="ORF">MNODULE_05165</name>
</gene>
<evidence type="ECO:0000256" key="3">
    <source>
        <dbReference type="ARBA" id="ARBA00022695"/>
    </source>
</evidence>
<evidence type="ECO:0000256" key="1">
    <source>
        <dbReference type="ARBA" id="ARBA00012417"/>
    </source>
</evidence>
<comment type="caution">
    <text evidence="5">The sequence shown here is derived from an EMBL/GenBank/DDBJ whole genome shotgun (WGS) entry which is preliminary data.</text>
</comment>
<keyword evidence="6" id="KW-1185">Reference proteome</keyword>